<evidence type="ECO:0000313" key="2">
    <source>
        <dbReference type="Proteomes" id="UP001176961"/>
    </source>
</evidence>
<accession>A0AA36GMI3</accession>
<proteinExistence type="predicted"/>
<dbReference type="EMBL" id="CATQJL010000112">
    <property type="protein sequence ID" value="CAJ0594841.1"/>
    <property type="molecule type" value="Genomic_DNA"/>
</dbReference>
<reference evidence="1" key="1">
    <citation type="submission" date="2023-07" db="EMBL/GenBank/DDBJ databases">
        <authorList>
            <consortium name="CYATHOMIX"/>
        </authorList>
    </citation>
    <scope>NUCLEOTIDE SEQUENCE</scope>
    <source>
        <strain evidence="1">N/A</strain>
    </source>
</reference>
<protein>
    <submittedName>
        <fullName evidence="1">Uncharacterized protein</fullName>
    </submittedName>
</protein>
<sequence length="95" mass="10205">MQFPSSTSRALNTRLGRNRTISESAVIHGKHAATTPLVFEQELSISGKQLPSQEVPQAKDETVKPTLIVNETSLADLTDELKSVRVSKSSGAATD</sequence>
<comment type="caution">
    <text evidence="1">The sequence shown here is derived from an EMBL/GenBank/DDBJ whole genome shotgun (WGS) entry which is preliminary data.</text>
</comment>
<gene>
    <name evidence="1" type="ORF">CYNAS_LOCUS6824</name>
</gene>
<evidence type="ECO:0000313" key="1">
    <source>
        <dbReference type="EMBL" id="CAJ0594841.1"/>
    </source>
</evidence>
<dbReference type="Proteomes" id="UP001176961">
    <property type="component" value="Unassembled WGS sequence"/>
</dbReference>
<organism evidence="1 2">
    <name type="scientific">Cylicocyclus nassatus</name>
    <name type="common">Nematode worm</name>
    <dbReference type="NCBI Taxonomy" id="53992"/>
    <lineage>
        <taxon>Eukaryota</taxon>
        <taxon>Metazoa</taxon>
        <taxon>Ecdysozoa</taxon>
        <taxon>Nematoda</taxon>
        <taxon>Chromadorea</taxon>
        <taxon>Rhabditida</taxon>
        <taxon>Rhabditina</taxon>
        <taxon>Rhabditomorpha</taxon>
        <taxon>Strongyloidea</taxon>
        <taxon>Strongylidae</taxon>
        <taxon>Cylicocyclus</taxon>
    </lineage>
</organism>
<keyword evidence="2" id="KW-1185">Reference proteome</keyword>
<name>A0AA36GMI3_CYLNA</name>
<dbReference type="AlphaFoldDB" id="A0AA36GMI3"/>